<dbReference type="InterPro" id="IPR000073">
    <property type="entry name" value="AB_hydrolase_1"/>
</dbReference>
<keyword evidence="1" id="KW-0378">Hydrolase</keyword>
<proteinExistence type="predicted"/>
<dbReference type="InterPro" id="IPR000639">
    <property type="entry name" value="Epox_hydrolase-like"/>
</dbReference>
<sequence length="276" mass="29632">MVAGGLEFGLLEAGSGPLALCLHGFPDTAHTWRHLLPALAEQGHHAVAPFLRGYAPTAIPTDGAYQVGALAADANALHHAFDGTDDAVLIGHDWGAFAAYAAASTGRWRKLVTLAAPPAGAWNHSYEQHKRFFYSYLFQLPGAERAVAADDFAFLDGLWADWSPGYPAADDLAEVKAALADPRNLTAALGYYRARMNPDLHQPRYATEQAATERTPDPPTLYLHGADDGCILPPDPTTTQALLSPGSKAEVIPGVGHFLHLQAPTDINRRILDWLT</sequence>
<dbReference type="eggNOG" id="COG2267">
    <property type="taxonomic scope" value="Bacteria"/>
</dbReference>
<keyword evidence="4" id="KW-1185">Reference proteome</keyword>
<reference evidence="3 4" key="1">
    <citation type="journal article" date="2014" name="Genome Announc.">
        <title>Draft Genome Sequence of the Antitrypanosomally Active Sponge-Associated Bacterium Actinokineospora sp. Strain EG49.</title>
        <authorList>
            <person name="Harjes J."/>
            <person name="Ryu T."/>
            <person name="Abdelmohsen U.R."/>
            <person name="Moitinho-Silva L."/>
            <person name="Horn H."/>
            <person name="Ravasi T."/>
            <person name="Hentschel U."/>
        </authorList>
    </citation>
    <scope>NUCLEOTIDE SEQUENCE [LARGE SCALE GENOMIC DNA]</scope>
    <source>
        <strain evidence="3 4">EG49</strain>
    </source>
</reference>
<evidence type="ECO:0000313" key="3">
    <source>
        <dbReference type="EMBL" id="EWC63722.1"/>
    </source>
</evidence>
<dbReference type="OrthoDB" id="2987348at2"/>
<dbReference type="Pfam" id="PF00561">
    <property type="entry name" value="Abhydrolase_1"/>
    <property type="match status" value="1"/>
</dbReference>
<dbReference type="AlphaFoldDB" id="W7J3W2"/>
<dbReference type="EMBL" id="AYXG01000039">
    <property type="protein sequence ID" value="EWC63722.1"/>
    <property type="molecule type" value="Genomic_DNA"/>
</dbReference>
<accession>W7J3W2</accession>
<name>W7J3W2_9PSEU</name>
<protein>
    <submittedName>
        <fullName evidence="3">EphC</fullName>
    </submittedName>
</protein>
<dbReference type="PANTHER" id="PTHR43329">
    <property type="entry name" value="EPOXIDE HYDROLASE"/>
    <property type="match status" value="1"/>
</dbReference>
<dbReference type="Proteomes" id="UP000019277">
    <property type="component" value="Unassembled WGS sequence"/>
</dbReference>
<evidence type="ECO:0000313" key="4">
    <source>
        <dbReference type="Proteomes" id="UP000019277"/>
    </source>
</evidence>
<dbReference type="GO" id="GO:0016787">
    <property type="term" value="F:hydrolase activity"/>
    <property type="evidence" value="ECO:0007669"/>
    <property type="project" value="UniProtKB-KW"/>
</dbReference>
<dbReference type="PATRIC" id="fig|909613.9.peg.1033"/>
<evidence type="ECO:0000259" key="2">
    <source>
        <dbReference type="Pfam" id="PF00561"/>
    </source>
</evidence>
<comment type="caution">
    <text evidence="3">The sequence shown here is derived from an EMBL/GenBank/DDBJ whole genome shotgun (WGS) entry which is preliminary data.</text>
</comment>
<feature type="domain" description="AB hydrolase-1" evidence="2">
    <location>
        <begin position="20"/>
        <end position="264"/>
    </location>
</feature>
<organism evidence="3 4">
    <name type="scientific">Actinokineospora spheciospongiae</name>
    <dbReference type="NCBI Taxonomy" id="909613"/>
    <lineage>
        <taxon>Bacteria</taxon>
        <taxon>Bacillati</taxon>
        <taxon>Actinomycetota</taxon>
        <taxon>Actinomycetes</taxon>
        <taxon>Pseudonocardiales</taxon>
        <taxon>Pseudonocardiaceae</taxon>
        <taxon>Actinokineospora</taxon>
    </lineage>
</organism>
<dbReference type="Gene3D" id="3.40.50.1820">
    <property type="entry name" value="alpha/beta hydrolase"/>
    <property type="match status" value="1"/>
</dbReference>
<dbReference type="SUPFAM" id="SSF53474">
    <property type="entry name" value="alpha/beta-Hydrolases"/>
    <property type="match status" value="1"/>
</dbReference>
<dbReference type="InterPro" id="IPR029058">
    <property type="entry name" value="AB_hydrolase_fold"/>
</dbReference>
<evidence type="ECO:0000256" key="1">
    <source>
        <dbReference type="ARBA" id="ARBA00022801"/>
    </source>
</evidence>
<dbReference type="PRINTS" id="PR00412">
    <property type="entry name" value="EPOXHYDRLASE"/>
</dbReference>
<gene>
    <name evidence="3" type="ORF">UO65_1019</name>
</gene>
<dbReference type="STRING" id="909613.UO65_1019"/>